<evidence type="ECO:0000313" key="6">
    <source>
        <dbReference type="Proteomes" id="UP000309138"/>
    </source>
</evidence>
<keyword evidence="6" id="KW-1185">Reference proteome</keyword>
<dbReference type="NCBIfam" id="TIGR01543">
    <property type="entry name" value="proheadase_HK97"/>
    <property type="match status" value="1"/>
</dbReference>
<dbReference type="SUPFAM" id="SSF50789">
    <property type="entry name" value="Herpes virus serine proteinase, assemblin"/>
    <property type="match status" value="1"/>
</dbReference>
<dbReference type="OrthoDB" id="9804926at2"/>
<keyword evidence="1" id="KW-1188">Viral release from host cell</keyword>
<evidence type="ECO:0000256" key="3">
    <source>
        <dbReference type="ARBA" id="ARBA00022801"/>
    </source>
</evidence>
<keyword evidence="2 5" id="KW-0645">Protease</keyword>
<proteinExistence type="predicted"/>
<dbReference type="InterPro" id="IPR054613">
    <property type="entry name" value="Peptidase_S78_dom"/>
</dbReference>
<feature type="domain" description="Prohead serine protease" evidence="4">
    <location>
        <begin position="3"/>
        <end position="117"/>
    </location>
</feature>
<accession>A0A4U1L7H5</accession>
<dbReference type="GO" id="GO:0008233">
    <property type="term" value="F:peptidase activity"/>
    <property type="evidence" value="ECO:0007669"/>
    <property type="project" value="UniProtKB-KW"/>
</dbReference>
<reference evidence="5 6" key="1">
    <citation type="submission" date="2019-04" db="EMBL/GenBank/DDBJ databases">
        <authorList>
            <person name="Yang Y."/>
            <person name="Wei D."/>
        </authorList>
    </citation>
    <scope>NUCLEOTIDE SEQUENCE [LARGE SCALE GENOMIC DNA]</scope>
    <source>
        <strain evidence="5 6">L-1-4w-11</strain>
    </source>
</reference>
<name>A0A4U1L7H5_9SPHN</name>
<gene>
    <name evidence="5" type="ORF">FBR43_13520</name>
</gene>
<dbReference type="Proteomes" id="UP000309138">
    <property type="component" value="Unassembled WGS sequence"/>
</dbReference>
<organism evidence="5 6">
    <name type="scientific">Sphingomonas baiyangensis</name>
    <dbReference type="NCBI Taxonomy" id="2572576"/>
    <lineage>
        <taxon>Bacteria</taxon>
        <taxon>Pseudomonadati</taxon>
        <taxon>Pseudomonadota</taxon>
        <taxon>Alphaproteobacteria</taxon>
        <taxon>Sphingomonadales</taxon>
        <taxon>Sphingomonadaceae</taxon>
        <taxon>Sphingomonas</taxon>
    </lineage>
</organism>
<protein>
    <submittedName>
        <fullName evidence="5">HK97 family phage prohead protease</fullName>
    </submittedName>
</protein>
<comment type="caution">
    <text evidence="5">The sequence shown here is derived from an EMBL/GenBank/DDBJ whole genome shotgun (WGS) entry which is preliminary data.</text>
</comment>
<evidence type="ECO:0000313" key="5">
    <source>
        <dbReference type="EMBL" id="TKD52300.1"/>
    </source>
</evidence>
<dbReference type="InterPro" id="IPR006433">
    <property type="entry name" value="Prohead_protease"/>
</dbReference>
<evidence type="ECO:0000259" key="4">
    <source>
        <dbReference type="Pfam" id="PF04586"/>
    </source>
</evidence>
<dbReference type="AlphaFoldDB" id="A0A4U1L7H5"/>
<dbReference type="EMBL" id="SWKR01000002">
    <property type="protein sequence ID" value="TKD52300.1"/>
    <property type="molecule type" value="Genomic_DNA"/>
</dbReference>
<dbReference type="Pfam" id="PF04586">
    <property type="entry name" value="Peptidase_S78"/>
    <property type="match status" value="1"/>
</dbReference>
<evidence type="ECO:0000256" key="2">
    <source>
        <dbReference type="ARBA" id="ARBA00022670"/>
    </source>
</evidence>
<evidence type="ECO:0000256" key="1">
    <source>
        <dbReference type="ARBA" id="ARBA00022612"/>
    </source>
</evidence>
<sequence length="125" mass="13428">MGFAGYAAIFDVPDRAGDVVRRGAFAAAGRVPLLWQHRGVPVGEIAAIGEDACGLRVRGTITALELAGLVRAGALTGLSIGYRPRRVRQGTYRELIELDLIEVSLVAQPMQRAARILETLEETSE</sequence>
<dbReference type="GO" id="GO:0006508">
    <property type="term" value="P:proteolysis"/>
    <property type="evidence" value="ECO:0007669"/>
    <property type="project" value="UniProtKB-KW"/>
</dbReference>
<keyword evidence="3" id="KW-0378">Hydrolase</keyword>